<gene>
    <name evidence="3" type="ORF">D1825_13720</name>
</gene>
<dbReference type="InterPro" id="IPR015168">
    <property type="entry name" value="SsuA/THI5"/>
</dbReference>
<dbReference type="Proteomes" id="UP000283374">
    <property type="component" value="Unassembled WGS sequence"/>
</dbReference>
<evidence type="ECO:0000313" key="4">
    <source>
        <dbReference type="Proteomes" id="UP000283374"/>
    </source>
</evidence>
<dbReference type="Pfam" id="PF09084">
    <property type="entry name" value="NMT1"/>
    <property type="match status" value="1"/>
</dbReference>
<dbReference type="SUPFAM" id="SSF53850">
    <property type="entry name" value="Periplasmic binding protein-like II"/>
    <property type="match status" value="1"/>
</dbReference>
<dbReference type="Gene3D" id="3.40.190.10">
    <property type="entry name" value="Periplasmic binding protein-like II"/>
    <property type="match status" value="2"/>
</dbReference>
<feature type="chain" id="PRO_5018994110" evidence="1">
    <location>
        <begin position="24"/>
        <end position="334"/>
    </location>
</feature>
<feature type="signal peptide" evidence="1">
    <location>
        <begin position="1"/>
        <end position="23"/>
    </location>
</feature>
<protein>
    <submittedName>
        <fullName evidence="3">ABC transporter substrate-binding protein</fullName>
    </submittedName>
</protein>
<proteinExistence type="predicted"/>
<dbReference type="RefSeq" id="WP_118767971.1">
    <property type="nucleotide sequence ID" value="NZ_QWKP01000212.1"/>
</dbReference>
<name>A0A413RJD7_9CELL</name>
<dbReference type="OrthoDB" id="174578at2"/>
<comment type="caution">
    <text evidence="3">The sequence shown here is derived from an EMBL/GenBank/DDBJ whole genome shotgun (WGS) entry which is preliminary data.</text>
</comment>
<keyword evidence="4" id="KW-1185">Reference proteome</keyword>
<dbReference type="PANTHER" id="PTHR31528">
    <property type="entry name" value="4-AMINO-5-HYDROXYMETHYL-2-METHYLPYRIMIDINE PHOSPHATE SYNTHASE THI11-RELATED"/>
    <property type="match status" value="1"/>
</dbReference>
<dbReference type="PROSITE" id="PS51257">
    <property type="entry name" value="PROKAR_LIPOPROTEIN"/>
    <property type="match status" value="1"/>
</dbReference>
<dbReference type="GO" id="GO:0009228">
    <property type="term" value="P:thiamine biosynthetic process"/>
    <property type="evidence" value="ECO:0007669"/>
    <property type="project" value="InterPro"/>
</dbReference>
<evidence type="ECO:0000259" key="2">
    <source>
        <dbReference type="Pfam" id="PF09084"/>
    </source>
</evidence>
<reference evidence="3 4" key="1">
    <citation type="submission" date="2018-08" db="EMBL/GenBank/DDBJ databases">
        <title>Cellulomonas rhizosphaerae sp. nov., a novel actinomycete isolated from soil.</title>
        <authorList>
            <person name="Tian Y."/>
        </authorList>
    </citation>
    <scope>NUCLEOTIDE SEQUENCE [LARGE SCALE GENOMIC DNA]</scope>
    <source>
        <strain evidence="3 4">NEAU-TCZ24</strain>
    </source>
</reference>
<evidence type="ECO:0000313" key="3">
    <source>
        <dbReference type="EMBL" id="RHA38608.1"/>
    </source>
</evidence>
<sequence>MRTRVLALSAVVALLASCSSATASSSSSSPDDEKTQHLDVVLDWTPNANHSGLYIAQARGYLADAGLDVTIVEPGETSGSQLVAAGKADFAYTVAESLVPARDQGADLVSVATVIEHNTSSLIAMRSSGITRPRDLAGHSYGTYGSELEEALIKKLVACDGGDPSAVTFAPLASDDFRIGLTQHQFDTAWVFDAWDTIRLRDVDGLDVTTIPFIDHTDCIPDWYTPLIATSRSHLDEDPAMVRAFLAAVAHGYRDAMTDPSAAVQALHAASPELDTDLLTRSADYLATRYASSPEAWGHQSSSVWTDFVTFLQDNDLADDDLDVAAAWTDDYLP</sequence>
<dbReference type="PANTHER" id="PTHR31528:SF3">
    <property type="entry name" value="THIAMINE BIOSYNTHESIS PROTEIN HI_0357-RELATED"/>
    <property type="match status" value="1"/>
</dbReference>
<organism evidence="3 4">
    <name type="scientific">Cellulomonas rhizosphaerae</name>
    <dbReference type="NCBI Taxonomy" id="2293719"/>
    <lineage>
        <taxon>Bacteria</taxon>
        <taxon>Bacillati</taxon>
        <taxon>Actinomycetota</taxon>
        <taxon>Actinomycetes</taxon>
        <taxon>Micrococcales</taxon>
        <taxon>Cellulomonadaceae</taxon>
        <taxon>Cellulomonas</taxon>
    </lineage>
</organism>
<dbReference type="AlphaFoldDB" id="A0A413RJD7"/>
<evidence type="ECO:0000256" key="1">
    <source>
        <dbReference type="SAM" id="SignalP"/>
    </source>
</evidence>
<accession>A0A413RJD7</accession>
<dbReference type="EMBL" id="QWKP01000212">
    <property type="protein sequence ID" value="RHA38608.1"/>
    <property type="molecule type" value="Genomic_DNA"/>
</dbReference>
<feature type="domain" description="SsuA/THI5-like" evidence="2">
    <location>
        <begin position="47"/>
        <end position="263"/>
    </location>
</feature>
<dbReference type="InterPro" id="IPR027939">
    <property type="entry name" value="NMT1/THI5"/>
</dbReference>
<keyword evidence="1" id="KW-0732">Signal</keyword>